<dbReference type="CDD" id="cd22341">
    <property type="entry name" value="NucS-like"/>
    <property type="match status" value="1"/>
</dbReference>
<dbReference type="Proteomes" id="UP001596274">
    <property type="component" value="Unassembled WGS sequence"/>
</dbReference>
<dbReference type="InterPro" id="IPR002793">
    <property type="entry name" value="Endonuclease_NucS"/>
</dbReference>
<proteinExistence type="predicted"/>
<dbReference type="Gene3D" id="3.40.1350.10">
    <property type="match status" value="1"/>
</dbReference>
<dbReference type="AlphaFoldDB" id="A0ABD5T0R4"/>
<evidence type="ECO:0000313" key="1">
    <source>
        <dbReference type="EMBL" id="MFC6770737.1"/>
    </source>
</evidence>
<protein>
    <recommendedName>
        <fullName evidence="3">DUF91 domain-containing protein</fullName>
    </recommendedName>
</protein>
<comment type="caution">
    <text evidence="1">The sequence shown here is derived from an EMBL/GenBank/DDBJ whole genome shotgun (WGS) entry which is preliminary data.</text>
</comment>
<dbReference type="InterPro" id="IPR011856">
    <property type="entry name" value="tRNA_endonuc-like_dom_sf"/>
</dbReference>
<sequence>MSIDSAVERLRAAERDMRDDPPASIEQKASIFGEYQSLFQPTEIGSLTEQEFKEFLLYENNRHWTGLHRKRSMMTDDMEQLRDGLRSLVDEEQDLAPRVQDTKEKVDGMGKATISAILVTAYPEKYGVWNNRSEEALKQLDIWPDFEYGSDFGQRYDRVNEVLLDLGTELDLDLWDLDALLGYLVGIEEDPLETVEDTEATGEFAKEQHLQQYLVNHWEKMGLSDQWEIYSDSDDPEAGVEFSTGIGRPDILLTHTSDARVCILELKKGSTSDRAVGQILRYIGWVRAHLDDLEGVSADAEVEGRLIVSDSSEKLEYAMAVIPELTLYEYEMEVTLNQSTS</sequence>
<keyword evidence="2" id="KW-1185">Reference proteome</keyword>
<dbReference type="EMBL" id="JBHSWT010000125">
    <property type="protein sequence ID" value="MFC6770737.1"/>
    <property type="molecule type" value="Genomic_DNA"/>
</dbReference>
<reference evidence="1 2" key="1">
    <citation type="journal article" date="2019" name="Int. J. Syst. Evol. Microbiol.">
        <title>The Global Catalogue of Microorganisms (GCM) 10K type strain sequencing project: providing services to taxonomists for standard genome sequencing and annotation.</title>
        <authorList>
            <consortium name="The Broad Institute Genomics Platform"/>
            <consortium name="The Broad Institute Genome Sequencing Center for Infectious Disease"/>
            <person name="Wu L."/>
            <person name="Ma J."/>
        </authorList>
    </citation>
    <scope>NUCLEOTIDE SEQUENCE [LARGE SCALE GENOMIC DNA]</scope>
    <source>
        <strain evidence="1 2">PJ61</strain>
    </source>
</reference>
<evidence type="ECO:0008006" key="3">
    <source>
        <dbReference type="Google" id="ProtNLM"/>
    </source>
</evidence>
<organism evidence="1 2">
    <name type="scientific">Halorubrum pallidum</name>
    <dbReference type="NCBI Taxonomy" id="1526114"/>
    <lineage>
        <taxon>Archaea</taxon>
        <taxon>Methanobacteriati</taxon>
        <taxon>Methanobacteriota</taxon>
        <taxon>Stenosarchaea group</taxon>
        <taxon>Halobacteria</taxon>
        <taxon>Halobacteriales</taxon>
        <taxon>Haloferacaceae</taxon>
        <taxon>Halorubrum</taxon>
    </lineage>
</organism>
<name>A0ABD5T0R4_9EURY</name>
<evidence type="ECO:0000313" key="2">
    <source>
        <dbReference type="Proteomes" id="UP001596274"/>
    </source>
</evidence>
<accession>A0ABD5T0R4</accession>
<gene>
    <name evidence="1" type="ORF">ACFQDD_04255</name>
</gene>